<dbReference type="EMBL" id="JH993086">
    <property type="protein sequence ID" value="EKX35658.1"/>
    <property type="molecule type" value="Genomic_DNA"/>
</dbReference>
<dbReference type="RefSeq" id="XP_005822638.1">
    <property type="nucleotide sequence ID" value="XM_005822581.1"/>
</dbReference>
<organism evidence="2">
    <name type="scientific">Guillardia theta (strain CCMP2712)</name>
    <name type="common">Cryptophyte</name>
    <dbReference type="NCBI Taxonomy" id="905079"/>
    <lineage>
        <taxon>Eukaryota</taxon>
        <taxon>Cryptophyceae</taxon>
        <taxon>Pyrenomonadales</taxon>
        <taxon>Geminigeraceae</taxon>
        <taxon>Guillardia</taxon>
    </lineage>
</organism>
<evidence type="ECO:0000313" key="2">
    <source>
        <dbReference type="EMBL" id="EKX35658.1"/>
    </source>
</evidence>
<dbReference type="OrthoDB" id="10485892at2759"/>
<gene>
    <name evidence="2" type="ORF">GUITHDRAFT_146309</name>
</gene>
<dbReference type="PaxDb" id="55529-EKX35658"/>
<feature type="region of interest" description="Disordered" evidence="1">
    <location>
        <begin position="372"/>
        <end position="398"/>
    </location>
</feature>
<evidence type="ECO:0000313" key="3">
    <source>
        <dbReference type="EnsemblProtists" id="EKX35658"/>
    </source>
</evidence>
<evidence type="ECO:0000256" key="1">
    <source>
        <dbReference type="SAM" id="MobiDB-lite"/>
    </source>
</evidence>
<name>L1IHD7_GUITC</name>
<dbReference type="EnsemblProtists" id="EKX35658">
    <property type="protein sequence ID" value="EKX35658"/>
    <property type="gene ID" value="GUITHDRAFT_146309"/>
</dbReference>
<dbReference type="HOGENOM" id="CLU_633790_0_0_1"/>
<reference evidence="4" key="2">
    <citation type="submission" date="2012-11" db="EMBL/GenBank/DDBJ databases">
        <authorList>
            <person name="Kuo A."/>
            <person name="Curtis B.A."/>
            <person name="Tanifuji G."/>
            <person name="Burki F."/>
            <person name="Gruber A."/>
            <person name="Irimia M."/>
            <person name="Maruyama S."/>
            <person name="Arias M.C."/>
            <person name="Ball S.G."/>
            <person name="Gile G.H."/>
            <person name="Hirakawa Y."/>
            <person name="Hopkins J.F."/>
            <person name="Rensing S.A."/>
            <person name="Schmutz J."/>
            <person name="Symeonidi A."/>
            <person name="Elias M."/>
            <person name="Eveleigh R.J."/>
            <person name="Herman E.K."/>
            <person name="Klute M.J."/>
            <person name="Nakayama T."/>
            <person name="Obornik M."/>
            <person name="Reyes-Prieto A."/>
            <person name="Armbrust E.V."/>
            <person name="Aves S.J."/>
            <person name="Beiko R.G."/>
            <person name="Coutinho P."/>
            <person name="Dacks J.B."/>
            <person name="Durnford D.G."/>
            <person name="Fast N.M."/>
            <person name="Green B.R."/>
            <person name="Grisdale C."/>
            <person name="Hempe F."/>
            <person name="Henrissat B."/>
            <person name="Hoppner M.P."/>
            <person name="Ishida K.-I."/>
            <person name="Kim E."/>
            <person name="Koreny L."/>
            <person name="Kroth P.G."/>
            <person name="Liu Y."/>
            <person name="Malik S.-B."/>
            <person name="Maier U.G."/>
            <person name="McRose D."/>
            <person name="Mock T."/>
            <person name="Neilson J.A."/>
            <person name="Onodera N.T."/>
            <person name="Poole A.M."/>
            <person name="Pritham E.J."/>
            <person name="Richards T.A."/>
            <person name="Rocap G."/>
            <person name="Roy S.W."/>
            <person name="Sarai C."/>
            <person name="Schaack S."/>
            <person name="Shirato S."/>
            <person name="Slamovits C.H."/>
            <person name="Spencer D.F."/>
            <person name="Suzuki S."/>
            <person name="Worden A.Z."/>
            <person name="Zauner S."/>
            <person name="Barry K."/>
            <person name="Bell C."/>
            <person name="Bharti A.K."/>
            <person name="Crow J.A."/>
            <person name="Grimwood J."/>
            <person name="Kramer R."/>
            <person name="Lindquist E."/>
            <person name="Lucas S."/>
            <person name="Salamov A."/>
            <person name="McFadden G.I."/>
            <person name="Lane C.E."/>
            <person name="Keeling P.J."/>
            <person name="Gray M.W."/>
            <person name="Grigoriev I.V."/>
            <person name="Archibald J.M."/>
        </authorList>
    </citation>
    <scope>NUCLEOTIDE SEQUENCE</scope>
    <source>
        <strain evidence="4">CCMP2712</strain>
    </source>
</reference>
<accession>L1IHD7</accession>
<dbReference type="GeneID" id="17292395"/>
<reference evidence="3" key="3">
    <citation type="submission" date="2016-03" db="UniProtKB">
        <authorList>
            <consortium name="EnsemblProtists"/>
        </authorList>
    </citation>
    <scope>IDENTIFICATION</scope>
</reference>
<protein>
    <submittedName>
        <fullName evidence="2 3">Uncharacterized protein</fullName>
    </submittedName>
</protein>
<dbReference type="KEGG" id="gtt:GUITHDRAFT_146309"/>
<dbReference type="Proteomes" id="UP000011087">
    <property type="component" value="Unassembled WGS sequence"/>
</dbReference>
<keyword evidence="4" id="KW-1185">Reference proteome</keyword>
<reference evidence="2 4" key="1">
    <citation type="journal article" date="2012" name="Nature">
        <title>Algal genomes reveal evolutionary mosaicism and the fate of nucleomorphs.</title>
        <authorList>
            <consortium name="DOE Joint Genome Institute"/>
            <person name="Curtis B.A."/>
            <person name="Tanifuji G."/>
            <person name="Burki F."/>
            <person name="Gruber A."/>
            <person name="Irimia M."/>
            <person name="Maruyama S."/>
            <person name="Arias M.C."/>
            <person name="Ball S.G."/>
            <person name="Gile G.H."/>
            <person name="Hirakawa Y."/>
            <person name="Hopkins J.F."/>
            <person name="Kuo A."/>
            <person name="Rensing S.A."/>
            <person name="Schmutz J."/>
            <person name="Symeonidi A."/>
            <person name="Elias M."/>
            <person name="Eveleigh R.J."/>
            <person name="Herman E.K."/>
            <person name="Klute M.J."/>
            <person name="Nakayama T."/>
            <person name="Obornik M."/>
            <person name="Reyes-Prieto A."/>
            <person name="Armbrust E.V."/>
            <person name="Aves S.J."/>
            <person name="Beiko R.G."/>
            <person name="Coutinho P."/>
            <person name="Dacks J.B."/>
            <person name="Durnford D.G."/>
            <person name="Fast N.M."/>
            <person name="Green B.R."/>
            <person name="Grisdale C.J."/>
            <person name="Hempel F."/>
            <person name="Henrissat B."/>
            <person name="Hoppner M.P."/>
            <person name="Ishida K."/>
            <person name="Kim E."/>
            <person name="Koreny L."/>
            <person name="Kroth P.G."/>
            <person name="Liu Y."/>
            <person name="Malik S.B."/>
            <person name="Maier U.G."/>
            <person name="McRose D."/>
            <person name="Mock T."/>
            <person name="Neilson J.A."/>
            <person name="Onodera N.T."/>
            <person name="Poole A.M."/>
            <person name="Pritham E.J."/>
            <person name="Richards T.A."/>
            <person name="Rocap G."/>
            <person name="Roy S.W."/>
            <person name="Sarai C."/>
            <person name="Schaack S."/>
            <person name="Shirato S."/>
            <person name="Slamovits C.H."/>
            <person name="Spencer D.F."/>
            <person name="Suzuki S."/>
            <person name="Worden A.Z."/>
            <person name="Zauner S."/>
            <person name="Barry K."/>
            <person name="Bell C."/>
            <person name="Bharti A.K."/>
            <person name="Crow J.A."/>
            <person name="Grimwood J."/>
            <person name="Kramer R."/>
            <person name="Lindquist E."/>
            <person name="Lucas S."/>
            <person name="Salamov A."/>
            <person name="McFadden G.I."/>
            <person name="Lane C.E."/>
            <person name="Keeling P.J."/>
            <person name="Gray M.W."/>
            <person name="Grigoriev I.V."/>
            <person name="Archibald J.M."/>
        </authorList>
    </citation>
    <scope>NUCLEOTIDE SEQUENCE</scope>
    <source>
        <strain evidence="2 4">CCMP2712</strain>
    </source>
</reference>
<sequence length="433" mass="49745">MEGNTQESRGFTDNFMLPKGDIGVNLAGTMTANSTMPTIQDYENIFGPAARQIKFDPQRHKRHQRWHLPDVLQGSNTFLTDRVDGLITDATNSPFTSVILPYVYLENPDQKLKWNIWRFDEGMATRVPYESAARVLTQSKTSQSAYIVRQGMALRMEHNFMMSAAGRENFKRQLMQLVGSIQKTNDLDVHQALLLAPSYEAHLREKYHTTEKTTLQLIRQYVDNYGLMQKHPNALDIMIEDAKNTLKTWGSPPPSFMMCNGALTMQMTFNPEKTQYYTNGISGPMLLKQGPELPSYRGLSIIHSRKFEINQGEQPRDVLRRRSRVAEHYRINGYVRDLHDKRFRFYDQSKDSNFDLTFPELMELSWLDGPNPSGWDANDDSTHARTHQRTQAGGHEQASYVRPGFALNSHFDISESFRPLDIGVHHPGATERR</sequence>
<evidence type="ECO:0000313" key="4">
    <source>
        <dbReference type="Proteomes" id="UP000011087"/>
    </source>
</evidence>
<dbReference type="AlphaFoldDB" id="L1IHD7"/>
<proteinExistence type="predicted"/>